<organism evidence="7 8">
    <name type="scientific">Bacillus nakamurai</name>
    <dbReference type="NCBI Taxonomy" id="1793963"/>
    <lineage>
        <taxon>Bacteria</taxon>
        <taxon>Bacillati</taxon>
        <taxon>Bacillota</taxon>
        <taxon>Bacilli</taxon>
        <taxon>Bacillales</taxon>
        <taxon>Bacillaceae</taxon>
        <taxon>Bacillus</taxon>
    </lineage>
</organism>
<dbReference type="PANTHER" id="PTHR32196:SF72">
    <property type="entry name" value="RIBOSE IMPORT PERMEASE PROTEIN RBSC"/>
    <property type="match status" value="1"/>
</dbReference>
<dbReference type="Proteomes" id="UP000075430">
    <property type="component" value="Unassembled WGS sequence"/>
</dbReference>
<dbReference type="AlphaFoldDB" id="A0A150F4L7"/>
<gene>
    <name evidence="7" type="primary">rbsC</name>
    <name evidence="7" type="ORF">AXI58_01780</name>
</gene>
<evidence type="ECO:0000256" key="4">
    <source>
        <dbReference type="ARBA" id="ARBA00022989"/>
    </source>
</evidence>
<dbReference type="CDD" id="cd06579">
    <property type="entry name" value="TM_PBP1_transp_AraH_like"/>
    <property type="match status" value="1"/>
</dbReference>
<dbReference type="GO" id="GO:0005886">
    <property type="term" value="C:plasma membrane"/>
    <property type="evidence" value="ECO:0007669"/>
    <property type="project" value="UniProtKB-SubCell"/>
</dbReference>
<protein>
    <submittedName>
        <fullName evidence="7">Ribose ABC transporter permease</fullName>
    </submittedName>
</protein>
<dbReference type="EMBL" id="LSBA01000023">
    <property type="protein sequence ID" value="KXZ17145.1"/>
    <property type="molecule type" value="Genomic_DNA"/>
</dbReference>
<dbReference type="GO" id="GO:0022857">
    <property type="term" value="F:transmembrane transporter activity"/>
    <property type="evidence" value="ECO:0007669"/>
    <property type="project" value="InterPro"/>
</dbReference>
<feature type="transmembrane region" description="Helical" evidence="6">
    <location>
        <begin position="168"/>
        <end position="191"/>
    </location>
</feature>
<feature type="transmembrane region" description="Helical" evidence="6">
    <location>
        <begin position="300"/>
        <end position="317"/>
    </location>
</feature>
<comment type="subcellular location">
    <subcellularLocation>
        <location evidence="1">Cell membrane</location>
        <topology evidence="1">Multi-pass membrane protein</topology>
    </subcellularLocation>
</comment>
<reference evidence="8" key="1">
    <citation type="submission" date="2016-02" db="EMBL/GenBank/DDBJ databases">
        <authorList>
            <person name="Dunlap C."/>
        </authorList>
    </citation>
    <scope>NUCLEOTIDE SEQUENCE [LARGE SCALE GENOMIC DNA]</scope>
    <source>
        <strain evidence="8">NRRL B-41092</strain>
    </source>
</reference>
<name>A0A150F4L7_9BACI</name>
<evidence type="ECO:0000256" key="3">
    <source>
        <dbReference type="ARBA" id="ARBA00022692"/>
    </source>
</evidence>
<proteinExistence type="predicted"/>
<keyword evidence="8" id="KW-1185">Reference proteome</keyword>
<comment type="caution">
    <text evidence="7">The sequence shown here is derived from an EMBL/GenBank/DDBJ whole genome shotgun (WGS) entry which is preliminary data.</text>
</comment>
<dbReference type="RefSeq" id="WP_061522613.1">
    <property type="nucleotide sequence ID" value="NZ_JARLZY010000023.1"/>
</dbReference>
<sequence length="323" mass="33868">MKTEPMKSTEQKRFSFDTFTQKLGPFLGLLILVVIVSILNPSFLEPLNILNLLRQVAINALIAFGMTFVILTGGIDLSVGAILALSSALVAGMMVSGIDPILAVILGCAIGAVLGMINGLLITKGKMAPFIATLATMTVFRGLTLVYTDGNPITGLGSGYAFQLFGRGYFLGIPVPAITMLITFALLWILLHKTPFGRRTYAIGGNEKAALISGIKVPRIKIMIYSMTGLLSALAGAILTSRLNSAQPTAGESYELDAIAAVVLGGTSLSGGRGRIVGTLIGVLIIGTLNNGLNLLGVSSFYQLVVKGIVILIAVLLDRKKSA</sequence>
<evidence type="ECO:0000313" key="7">
    <source>
        <dbReference type="EMBL" id="KXZ17145.1"/>
    </source>
</evidence>
<evidence type="ECO:0000256" key="6">
    <source>
        <dbReference type="SAM" id="Phobius"/>
    </source>
</evidence>
<evidence type="ECO:0000256" key="5">
    <source>
        <dbReference type="ARBA" id="ARBA00023136"/>
    </source>
</evidence>
<evidence type="ECO:0000256" key="1">
    <source>
        <dbReference type="ARBA" id="ARBA00004651"/>
    </source>
</evidence>
<evidence type="ECO:0000256" key="2">
    <source>
        <dbReference type="ARBA" id="ARBA00022475"/>
    </source>
</evidence>
<dbReference type="Pfam" id="PF02653">
    <property type="entry name" value="BPD_transp_2"/>
    <property type="match status" value="1"/>
</dbReference>
<keyword evidence="4 6" id="KW-1133">Transmembrane helix</keyword>
<keyword evidence="3 6" id="KW-0812">Transmembrane</keyword>
<feature type="transmembrane region" description="Helical" evidence="6">
    <location>
        <begin position="21"/>
        <end position="40"/>
    </location>
</feature>
<evidence type="ECO:0000313" key="8">
    <source>
        <dbReference type="Proteomes" id="UP000075430"/>
    </source>
</evidence>
<feature type="transmembrane region" description="Helical" evidence="6">
    <location>
        <begin position="52"/>
        <end position="70"/>
    </location>
</feature>
<feature type="transmembrane region" description="Helical" evidence="6">
    <location>
        <begin position="101"/>
        <end position="121"/>
    </location>
</feature>
<keyword evidence="5 6" id="KW-0472">Membrane</keyword>
<dbReference type="OrthoDB" id="9784538at2"/>
<feature type="transmembrane region" description="Helical" evidence="6">
    <location>
        <begin position="222"/>
        <end position="239"/>
    </location>
</feature>
<keyword evidence="2" id="KW-1003">Cell membrane</keyword>
<accession>A0A150F4L7</accession>
<dbReference type="InterPro" id="IPR001851">
    <property type="entry name" value="ABC_transp_permease"/>
</dbReference>
<dbReference type="PANTHER" id="PTHR32196">
    <property type="entry name" value="ABC TRANSPORTER PERMEASE PROTEIN YPHD-RELATED-RELATED"/>
    <property type="match status" value="1"/>
</dbReference>
<feature type="transmembrane region" description="Helical" evidence="6">
    <location>
        <begin position="128"/>
        <end position="148"/>
    </location>
</feature>
<dbReference type="STRING" id="1793963.AXI58_01780"/>